<dbReference type="InterPro" id="IPR011057">
    <property type="entry name" value="Mss4-like_sf"/>
</dbReference>
<protein>
    <submittedName>
        <fullName evidence="6">Glutathione-dependent formaldehyde-activating enzyme</fullName>
    </submittedName>
</protein>
<evidence type="ECO:0000256" key="1">
    <source>
        <dbReference type="ARBA" id="ARBA00005495"/>
    </source>
</evidence>
<dbReference type="SUPFAM" id="SSF51316">
    <property type="entry name" value="Mss4-like"/>
    <property type="match status" value="2"/>
</dbReference>
<evidence type="ECO:0000313" key="6">
    <source>
        <dbReference type="EMBL" id="RFU78542.1"/>
    </source>
</evidence>
<feature type="domain" description="CENP-V/GFA" evidence="5">
    <location>
        <begin position="151"/>
        <end position="282"/>
    </location>
</feature>
<dbReference type="PROSITE" id="PS51891">
    <property type="entry name" value="CENP_V_GFA"/>
    <property type="match status" value="2"/>
</dbReference>
<feature type="domain" description="CENP-V/GFA" evidence="5">
    <location>
        <begin position="13"/>
        <end position="137"/>
    </location>
</feature>
<evidence type="ECO:0000256" key="4">
    <source>
        <dbReference type="SAM" id="MobiDB-lite"/>
    </source>
</evidence>
<sequence length="396" mass="43924">MTQIEEQPRRRTYRGNCHCGAFVYEIDLPELDTVIDCDCSFCSRKGHLYVQTSEDANFRVVKGSEEKLTSYTFGAASKIHKFCPKCATSLLSRMPNGAPHLKLLLNARAMQDVDIRTLQRRHVFYSKINSQYLPPEHKGDIPPSIEGGRLYMGSCHCGAVTLALTSKPLDESSEERAAECNCNICQRNAYVWLRPKPEHVVLSGPEDAIGRYVFADGLTSKTFCRTCGVNMTNIRNELPEEEVLALSEQARQIYWRGKATYPVNARVLHGVDVGKLKKVLFDGATLMPSTYVNPNPHGKQALWASIRHHRSQEQLVTRAYRDSQMQRRASSPGPPSRGHRGGYATSFQAGIVQVPAEETNAAKATCGVRMLVTLPLVGGDDLASKQGGILAGKVDW</sequence>
<comment type="similarity">
    <text evidence="1">Belongs to the Gfa family.</text>
</comment>
<gene>
    <name evidence="6" type="ORF">TARUN_3693</name>
</gene>
<evidence type="ECO:0000256" key="3">
    <source>
        <dbReference type="ARBA" id="ARBA00022833"/>
    </source>
</evidence>
<reference evidence="6 7" key="1">
    <citation type="journal article" date="2018" name="PLoS Pathog.">
        <title>Evolution of structural diversity of trichothecenes, a family of toxins produced by plant pathogenic and entomopathogenic fungi.</title>
        <authorList>
            <person name="Proctor R.H."/>
            <person name="McCormick S.P."/>
            <person name="Kim H.S."/>
            <person name="Cardoza R.E."/>
            <person name="Stanley A.M."/>
            <person name="Lindo L."/>
            <person name="Kelly A."/>
            <person name="Brown D.W."/>
            <person name="Lee T."/>
            <person name="Vaughan M.M."/>
            <person name="Alexander N.J."/>
            <person name="Busman M."/>
            <person name="Gutierrez S."/>
        </authorList>
    </citation>
    <scope>NUCLEOTIDE SEQUENCE [LARGE SCALE GENOMIC DNA]</scope>
    <source>
        <strain evidence="6 7">IBT 40837</strain>
    </source>
</reference>
<evidence type="ECO:0000313" key="7">
    <source>
        <dbReference type="Proteomes" id="UP000266272"/>
    </source>
</evidence>
<evidence type="ECO:0000259" key="5">
    <source>
        <dbReference type="PROSITE" id="PS51891"/>
    </source>
</evidence>
<dbReference type="PANTHER" id="PTHR28620">
    <property type="entry name" value="CENTROMERE PROTEIN V"/>
    <property type="match status" value="1"/>
</dbReference>
<keyword evidence="3" id="KW-0862">Zinc</keyword>
<organism evidence="6 7">
    <name type="scientific">Trichoderma arundinaceum</name>
    <dbReference type="NCBI Taxonomy" id="490622"/>
    <lineage>
        <taxon>Eukaryota</taxon>
        <taxon>Fungi</taxon>
        <taxon>Dikarya</taxon>
        <taxon>Ascomycota</taxon>
        <taxon>Pezizomycotina</taxon>
        <taxon>Sordariomycetes</taxon>
        <taxon>Hypocreomycetidae</taxon>
        <taxon>Hypocreales</taxon>
        <taxon>Hypocreaceae</taxon>
        <taxon>Trichoderma</taxon>
    </lineage>
</organism>
<dbReference type="STRING" id="490622.A0A395NR48"/>
<keyword evidence="7" id="KW-1185">Reference proteome</keyword>
<dbReference type="GO" id="GO:0016846">
    <property type="term" value="F:carbon-sulfur lyase activity"/>
    <property type="evidence" value="ECO:0007669"/>
    <property type="project" value="InterPro"/>
</dbReference>
<dbReference type="Proteomes" id="UP000266272">
    <property type="component" value="Unassembled WGS sequence"/>
</dbReference>
<dbReference type="OrthoDB" id="2993351at2759"/>
<dbReference type="EMBL" id="PXOA01000207">
    <property type="protein sequence ID" value="RFU78542.1"/>
    <property type="molecule type" value="Genomic_DNA"/>
</dbReference>
<dbReference type="AlphaFoldDB" id="A0A395NR48"/>
<dbReference type="Gene3D" id="2.170.150.70">
    <property type="match status" value="2"/>
</dbReference>
<dbReference type="InterPro" id="IPR006913">
    <property type="entry name" value="CENP-V/GFA"/>
</dbReference>
<name>A0A395NR48_TRIAR</name>
<feature type="region of interest" description="Disordered" evidence="4">
    <location>
        <begin position="321"/>
        <end position="342"/>
    </location>
</feature>
<comment type="caution">
    <text evidence="6">The sequence shown here is derived from an EMBL/GenBank/DDBJ whole genome shotgun (WGS) entry which is preliminary data.</text>
</comment>
<proteinExistence type="inferred from homology"/>
<dbReference type="InterPro" id="IPR052355">
    <property type="entry name" value="CENP-V-like"/>
</dbReference>
<dbReference type="GO" id="GO:0046872">
    <property type="term" value="F:metal ion binding"/>
    <property type="evidence" value="ECO:0007669"/>
    <property type="project" value="UniProtKB-KW"/>
</dbReference>
<dbReference type="PANTHER" id="PTHR28620:SF1">
    <property type="entry name" value="CENP-V_GFA DOMAIN-CONTAINING PROTEIN"/>
    <property type="match status" value="1"/>
</dbReference>
<evidence type="ECO:0000256" key="2">
    <source>
        <dbReference type="ARBA" id="ARBA00022723"/>
    </source>
</evidence>
<dbReference type="Pfam" id="PF04828">
    <property type="entry name" value="GFA"/>
    <property type="match status" value="2"/>
</dbReference>
<keyword evidence="2" id="KW-0479">Metal-binding</keyword>
<accession>A0A395NR48</accession>